<keyword evidence="1" id="KW-0472">Membrane</keyword>
<comment type="caution">
    <text evidence="2">The sequence shown here is derived from an EMBL/GenBank/DDBJ whole genome shotgun (WGS) entry which is preliminary data.</text>
</comment>
<dbReference type="EMBL" id="VSRL01000124">
    <property type="protein sequence ID" value="NKE60477.1"/>
    <property type="molecule type" value="Genomic_DNA"/>
</dbReference>
<evidence type="ECO:0000256" key="1">
    <source>
        <dbReference type="SAM" id="Phobius"/>
    </source>
</evidence>
<keyword evidence="3" id="KW-1185">Reference proteome</keyword>
<organism evidence="2 3">
    <name type="scientific">Lentzea indica</name>
    <dbReference type="NCBI Taxonomy" id="2604800"/>
    <lineage>
        <taxon>Bacteria</taxon>
        <taxon>Bacillati</taxon>
        <taxon>Actinomycetota</taxon>
        <taxon>Actinomycetes</taxon>
        <taxon>Pseudonocardiales</taxon>
        <taxon>Pseudonocardiaceae</taxon>
        <taxon>Lentzea</taxon>
    </lineage>
</organism>
<feature type="transmembrane region" description="Helical" evidence="1">
    <location>
        <begin position="89"/>
        <end position="107"/>
    </location>
</feature>
<feature type="transmembrane region" description="Helical" evidence="1">
    <location>
        <begin position="47"/>
        <end position="77"/>
    </location>
</feature>
<evidence type="ECO:0008006" key="4">
    <source>
        <dbReference type="Google" id="ProtNLM"/>
    </source>
</evidence>
<evidence type="ECO:0000313" key="2">
    <source>
        <dbReference type="EMBL" id="NKE60477.1"/>
    </source>
</evidence>
<dbReference type="Proteomes" id="UP001515943">
    <property type="component" value="Unassembled WGS sequence"/>
</dbReference>
<proteinExistence type="predicted"/>
<dbReference type="RefSeq" id="WP_167977139.1">
    <property type="nucleotide sequence ID" value="NZ_VSRL01000124.1"/>
</dbReference>
<keyword evidence="1" id="KW-0812">Transmembrane</keyword>
<protein>
    <recommendedName>
        <fullName evidence="4">Prepilin type IV endopeptidase peptidase domain-containing protein</fullName>
    </recommendedName>
</protein>
<evidence type="ECO:0000313" key="3">
    <source>
        <dbReference type="Proteomes" id="UP001515943"/>
    </source>
</evidence>
<sequence length="108" mass="11925">MSENVELLVLLAIAGFVVAGVVSDTLMDRVLTAVLDHPWLLVFLPLIYVPGFAFYVVSLIGSLLGATFGFVVLRPLAWLLDREQPGYHVRWFGFGLFVAGFHFDLLAS</sequence>
<keyword evidence="1" id="KW-1133">Transmembrane helix</keyword>
<accession>A0ABX1FNW1</accession>
<reference evidence="2 3" key="1">
    <citation type="submission" date="2019-08" db="EMBL/GenBank/DDBJ databases">
        <title>Lentzea from Indian Himalayas.</title>
        <authorList>
            <person name="Mandal S."/>
            <person name="Mallick Gupta A."/>
            <person name="Maiti P.K."/>
            <person name="Sarkar J."/>
            <person name="Mandal S."/>
        </authorList>
    </citation>
    <scope>NUCLEOTIDE SEQUENCE [LARGE SCALE GENOMIC DNA]</scope>
    <source>
        <strain evidence="2 3">PSKA42</strain>
    </source>
</reference>
<gene>
    <name evidence="2" type="ORF">FXN61_28285</name>
</gene>
<name>A0ABX1FNW1_9PSEU</name>